<evidence type="ECO:0000313" key="1">
    <source>
        <dbReference type="EMBL" id="KXT04091.1"/>
    </source>
</evidence>
<evidence type="ECO:0000313" key="2">
    <source>
        <dbReference type="Proteomes" id="UP000070133"/>
    </source>
</evidence>
<dbReference type="EMBL" id="LFZN01000024">
    <property type="protein sequence ID" value="KXT04091.1"/>
    <property type="molecule type" value="Genomic_DNA"/>
</dbReference>
<reference evidence="1 2" key="1">
    <citation type="submission" date="2015-07" db="EMBL/GenBank/DDBJ databases">
        <title>Comparative genomics of the Sigatoka disease complex on banana suggests a link between parallel evolutionary changes in Pseudocercospora fijiensis and Pseudocercospora eumusae and increased virulence on the banana host.</title>
        <authorList>
            <person name="Chang T.-C."/>
            <person name="Salvucci A."/>
            <person name="Crous P.W."/>
            <person name="Stergiopoulos I."/>
        </authorList>
    </citation>
    <scope>NUCLEOTIDE SEQUENCE [LARGE SCALE GENOMIC DNA]</scope>
    <source>
        <strain evidence="1 2">CBS 114824</strain>
    </source>
</reference>
<dbReference type="PANTHER" id="PTHR43550:SF3">
    <property type="entry name" value="3-KETODIHYDROSPHINGOSINE REDUCTASE"/>
    <property type="match status" value="1"/>
</dbReference>
<dbReference type="Pfam" id="PF00106">
    <property type="entry name" value="adh_short"/>
    <property type="match status" value="1"/>
</dbReference>
<dbReference type="GO" id="GO:0005789">
    <property type="term" value="C:endoplasmic reticulum membrane"/>
    <property type="evidence" value="ECO:0007669"/>
    <property type="project" value="TreeGrafter"/>
</dbReference>
<dbReference type="InterPro" id="IPR036291">
    <property type="entry name" value="NAD(P)-bd_dom_sf"/>
</dbReference>
<dbReference type="STRING" id="321146.A0A139HNN1"/>
<comment type="caution">
    <text evidence="1">The sequence shown here is derived from an EMBL/GenBank/DDBJ whole genome shotgun (WGS) entry which is preliminary data.</text>
</comment>
<accession>A0A139HNN1</accession>
<proteinExistence type="predicted"/>
<dbReference type="InterPro" id="IPR002347">
    <property type="entry name" value="SDR_fam"/>
</dbReference>
<dbReference type="OrthoDB" id="10267115at2759"/>
<gene>
    <name evidence="1" type="ORF">AC578_4918</name>
</gene>
<dbReference type="GO" id="GO:0006666">
    <property type="term" value="P:3-keto-sphinganine metabolic process"/>
    <property type="evidence" value="ECO:0007669"/>
    <property type="project" value="TreeGrafter"/>
</dbReference>
<dbReference type="Proteomes" id="UP000070133">
    <property type="component" value="Unassembled WGS sequence"/>
</dbReference>
<dbReference type="GO" id="GO:0047560">
    <property type="term" value="F:3-dehydrosphinganine reductase activity"/>
    <property type="evidence" value="ECO:0007669"/>
    <property type="project" value="TreeGrafter"/>
</dbReference>
<sequence>MKHRLDLFGKVSPGTFITGGSGGLGKAIAKQLAARGAHITIFARRPGPLEDAKKEILAVCASSEQEVVAVAVDLADAVQVLSPLFSRSSKDLHGSVDQAFQVQPRIPDLLYCTAGGNHAENGFFVDISAAALESCMRNNYFSSAFAAKSALAMWLKDDKEWQHGRNEEQRKRKIIFVSSAAAFACVPGSGAYSLIDASSVFKADFVSPGFIEEQKTKTPLTKRIQGVDRPLDQLQSRFPSSDKVAKLTIAAVDRGEFIICADSLAASALFTAMSGPSPKRGWGIADALFSVIVTWFAWPYLRWKWEGMCQDDGVQTGVVSKVVT</sequence>
<dbReference type="PANTHER" id="PTHR43550">
    <property type="entry name" value="3-KETODIHYDROSPHINGOSINE REDUCTASE"/>
    <property type="match status" value="1"/>
</dbReference>
<dbReference type="AlphaFoldDB" id="A0A139HNN1"/>
<organism evidence="1 2">
    <name type="scientific">Pseudocercospora eumusae</name>
    <dbReference type="NCBI Taxonomy" id="321146"/>
    <lineage>
        <taxon>Eukaryota</taxon>
        <taxon>Fungi</taxon>
        <taxon>Dikarya</taxon>
        <taxon>Ascomycota</taxon>
        <taxon>Pezizomycotina</taxon>
        <taxon>Dothideomycetes</taxon>
        <taxon>Dothideomycetidae</taxon>
        <taxon>Mycosphaerellales</taxon>
        <taxon>Mycosphaerellaceae</taxon>
        <taxon>Pseudocercospora</taxon>
    </lineage>
</organism>
<protein>
    <recommendedName>
        <fullName evidence="3">Ketoreductase (KR) domain-containing protein</fullName>
    </recommendedName>
</protein>
<name>A0A139HNN1_9PEZI</name>
<dbReference type="SUPFAM" id="SSF51735">
    <property type="entry name" value="NAD(P)-binding Rossmann-fold domains"/>
    <property type="match status" value="1"/>
</dbReference>
<evidence type="ECO:0008006" key="3">
    <source>
        <dbReference type="Google" id="ProtNLM"/>
    </source>
</evidence>
<keyword evidence="2" id="KW-1185">Reference proteome</keyword>
<dbReference type="GO" id="GO:0030148">
    <property type="term" value="P:sphingolipid biosynthetic process"/>
    <property type="evidence" value="ECO:0007669"/>
    <property type="project" value="TreeGrafter"/>
</dbReference>
<dbReference type="Gene3D" id="3.40.50.720">
    <property type="entry name" value="NAD(P)-binding Rossmann-like Domain"/>
    <property type="match status" value="1"/>
</dbReference>